<dbReference type="InterPro" id="IPR001138">
    <property type="entry name" value="Zn2Cys6_DnaBD"/>
</dbReference>
<dbReference type="GeneID" id="96001507"/>
<dbReference type="Gene3D" id="4.10.240.10">
    <property type="entry name" value="Zn(2)-C6 fungal-type DNA-binding domain"/>
    <property type="match status" value="1"/>
</dbReference>
<keyword evidence="4" id="KW-0805">Transcription regulation</keyword>
<keyword evidence="6" id="KW-0804">Transcription</keyword>
<keyword evidence="5" id="KW-0238">DNA-binding</keyword>
<dbReference type="Pfam" id="PF00172">
    <property type="entry name" value="Zn_clus"/>
    <property type="match status" value="1"/>
</dbReference>
<protein>
    <recommendedName>
        <fullName evidence="9">Zn(2)-C6 fungal-type domain-containing protein</fullName>
    </recommendedName>
</protein>
<keyword evidence="7" id="KW-0539">Nucleus</keyword>
<dbReference type="SMART" id="SM00066">
    <property type="entry name" value="GAL4"/>
    <property type="match status" value="1"/>
</dbReference>
<dbReference type="AlphaFoldDB" id="A0AB34L983"/>
<dbReference type="GO" id="GO:0045944">
    <property type="term" value="P:positive regulation of transcription by RNA polymerase II"/>
    <property type="evidence" value="ECO:0007669"/>
    <property type="project" value="TreeGrafter"/>
</dbReference>
<feature type="compositionally biased region" description="Polar residues" evidence="8">
    <location>
        <begin position="838"/>
        <end position="853"/>
    </location>
</feature>
<feature type="region of interest" description="Disordered" evidence="8">
    <location>
        <begin position="216"/>
        <end position="262"/>
    </location>
</feature>
<keyword evidence="11" id="KW-1185">Reference proteome</keyword>
<feature type="compositionally biased region" description="Low complexity" evidence="8">
    <location>
        <begin position="148"/>
        <end position="161"/>
    </location>
</feature>
<feature type="compositionally biased region" description="Low complexity" evidence="8">
    <location>
        <begin position="246"/>
        <end position="259"/>
    </location>
</feature>
<evidence type="ECO:0000256" key="8">
    <source>
        <dbReference type="SAM" id="MobiDB-lite"/>
    </source>
</evidence>
<evidence type="ECO:0000313" key="10">
    <source>
        <dbReference type="EMBL" id="KAL1591250.1"/>
    </source>
</evidence>
<gene>
    <name evidence="10" type="ORF">WHR41_00063</name>
</gene>
<dbReference type="GO" id="GO:0043565">
    <property type="term" value="F:sequence-specific DNA binding"/>
    <property type="evidence" value="ECO:0007669"/>
    <property type="project" value="TreeGrafter"/>
</dbReference>
<dbReference type="PANTHER" id="PTHR47540">
    <property type="entry name" value="THIAMINE REPRESSIBLE GENES REGULATORY PROTEIN THI5"/>
    <property type="match status" value="1"/>
</dbReference>
<evidence type="ECO:0000313" key="11">
    <source>
        <dbReference type="Proteomes" id="UP000803884"/>
    </source>
</evidence>
<dbReference type="Pfam" id="PF04082">
    <property type="entry name" value="Fungal_trans"/>
    <property type="match status" value="1"/>
</dbReference>
<feature type="compositionally biased region" description="Gly residues" evidence="8">
    <location>
        <begin position="973"/>
        <end position="986"/>
    </location>
</feature>
<dbReference type="RefSeq" id="XP_069234355.1">
    <property type="nucleotide sequence ID" value="XM_069368669.1"/>
</dbReference>
<name>A0AB34L983_9PEZI</name>
<dbReference type="InterPro" id="IPR007219">
    <property type="entry name" value="XnlR_reg_dom"/>
</dbReference>
<feature type="compositionally biased region" description="Polar residues" evidence="8">
    <location>
        <begin position="875"/>
        <end position="890"/>
    </location>
</feature>
<dbReference type="InterPro" id="IPR036864">
    <property type="entry name" value="Zn2-C6_fun-type_DNA-bd_sf"/>
</dbReference>
<dbReference type="PROSITE" id="PS00463">
    <property type="entry name" value="ZN2_CY6_FUNGAL_1"/>
    <property type="match status" value="1"/>
</dbReference>
<feature type="region of interest" description="Disordered" evidence="8">
    <location>
        <begin position="1"/>
        <end position="48"/>
    </location>
</feature>
<keyword evidence="2" id="KW-0479">Metal-binding</keyword>
<dbReference type="CDD" id="cd00067">
    <property type="entry name" value="GAL4"/>
    <property type="match status" value="1"/>
</dbReference>
<dbReference type="GO" id="GO:0000981">
    <property type="term" value="F:DNA-binding transcription factor activity, RNA polymerase II-specific"/>
    <property type="evidence" value="ECO:0007669"/>
    <property type="project" value="InterPro"/>
</dbReference>
<feature type="region of interest" description="Disordered" evidence="8">
    <location>
        <begin position="685"/>
        <end position="793"/>
    </location>
</feature>
<evidence type="ECO:0000259" key="9">
    <source>
        <dbReference type="PROSITE" id="PS50048"/>
    </source>
</evidence>
<feature type="compositionally biased region" description="Low complexity" evidence="8">
    <location>
        <begin position="961"/>
        <end position="972"/>
    </location>
</feature>
<dbReference type="GO" id="GO:0006351">
    <property type="term" value="P:DNA-templated transcription"/>
    <property type="evidence" value="ECO:0007669"/>
    <property type="project" value="InterPro"/>
</dbReference>
<feature type="region of interest" description="Disordered" evidence="8">
    <location>
        <begin position="137"/>
        <end position="175"/>
    </location>
</feature>
<comment type="subcellular location">
    <subcellularLocation>
        <location evidence="1">Nucleus</location>
    </subcellularLocation>
</comment>
<feature type="domain" description="Zn(2)-C6 fungal-type" evidence="9">
    <location>
        <begin position="56"/>
        <end position="85"/>
    </location>
</feature>
<organism evidence="10 11">
    <name type="scientific">Cladosporium halotolerans</name>
    <dbReference type="NCBI Taxonomy" id="1052096"/>
    <lineage>
        <taxon>Eukaryota</taxon>
        <taxon>Fungi</taxon>
        <taxon>Dikarya</taxon>
        <taxon>Ascomycota</taxon>
        <taxon>Pezizomycotina</taxon>
        <taxon>Dothideomycetes</taxon>
        <taxon>Dothideomycetidae</taxon>
        <taxon>Cladosporiales</taxon>
        <taxon>Cladosporiaceae</taxon>
        <taxon>Cladosporium</taxon>
    </lineage>
</organism>
<keyword evidence="3" id="KW-0862">Zinc</keyword>
<dbReference type="GO" id="GO:0008270">
    <property type="term" value="F:zinc ion binding"/>
    <property type="evidence" value="ECO:0007669"/>
    <property type="project" value="InterPro"/>
</dbReference>
<sequence length="1012" mass="111612">MDNASPEDYDDRHSEVESGDDDVVPKLEDSQSSPNATGKGVKASTHLQKRRRVTRACDECRRKKIKCDGKQPCTHCTVYSYECTYDQPSNRRRNPAPQYVENIEHRVHRAETLLHILIPNLDLNDPGIDAAVAQGWIPGAPGKGRPSATGTMGTTGATQQPQRPPPAPRADNKSDTNLESMVRAVAQMDVDEQGHWDYHGHSSGLSFMRRMREQLGDLMGPDSPATPFVKSRPKSLVLDSPRSTVESPSEHPNSPSNELPPKDIARQFCSNAVEDAAALLRFIHKPSFWNSFEHIYNTPSDNWTNEDQQFLPLFYSAMALGTLFGKDEHSNLNQVGYENAIQQGFAYFKSARHMMDIADCRDLTSVQAVIFMILFMQSSAKLSQCYAYVGVALRSALRMGLHRSYAGNWDPVEAETRKRVFWVVRKMDIYVGAMLGLPQTLSDDDIDQEFPAEVDDEYITHEGILPMPDGQVSLMTAFNAHTRLVLLLQKIVRKVYPIKVQCQQGQTDKSYTVPFSSIRELESDLEHWKTTLPAILSPCDAPERYLRVQQLLRLAYAHAQVLLYRPFLHFTAADKRSKPVDQRAYACAASYVNVSRNIVHITTQMKHKGLLNGSFWFTMYTTFFSILSLVYFAAENPDNPTTEAVLKDAYEGKEILASLATRSMAADRCTATLNIVFERLDDWMRNGQHQPQPSKKRHHRPVAPQQRPSAAQSHPDVSAITREPPGPGFVQRSSTFPRHIVKSEPNSFMGSPWSGTSISSPYGPATPNTGTLDTSGFPQDLPPTSSNAMHTPAQQPMPLPPNFANPAIPDVSAMMFPSGGDEPFLYPNQPLTTFENNQQSAAKQNNPYLSNLPNGAGLGLDNNTNTNNGTPHPQPQQHLYPSTSPSSRQGRSADDNMEAQFFALPPYLEQSRGGPQRPAPTSFPADGMGFGSGVGGGGGGGMPMTPTPNGALGSMPNGWPQQQQQQQAFHPGAGAGGQQQQGGGGNFSNINISDLFGGAEWNAMIMDPGFRQ</sequence>
<accession>A0AB34L983</accession>
<dbReference type="SUPFAM" id="SSF57701">
    <property type="entry name" value="Zn2/Cys6 DNA-binding domain"/>
    <property type="match status" value="1"/>
</dbReference>
<dbReference type="CDD" id="cd12148">
    <property type="entry name" value="fungal_TF_MHR"/>
    <property type="match status" value="1"/>
</dbReference>
<feature type="region of interest" description="Disordered" evidence="8">
    <location>
        <begin position="908"/>
        <end position="989"/>
    </location>
</feature>
<feature type="compositionally biased region" description="Gly residues" evidence="8">
    <location>
        <begin position="928"/>
        <end position="942"/>
    </location>
</feature>
<dbReference type="GO" id="GO:0005634">
    <property type="term" value="C:nucleus"/>
    <property type="evidence" value="ECO:0007669"/>
    <property type="project" value="UniProtKB-SubCell"/>
</dbReference>
<feature type="region of interest" description="Disordered" evidence="8">
    <location>
        <begin position="838"/>
        <end position="894"/>
    </location>
</feature>
<dbReference type="Proteomes" id="UP000803884">
    <property type="component" value="Unassembled WGS sequence"/>
</dbReference>
<dbReference type="InterPro" id="IPR051711">
    <property type="entry name" value="Stress_Response_Reg"/>
</dbReference>
<comment type="caution">
    <text evidence="10">The sequence shown here is derived from an EMBL/GenBank/DDBJ whole genome shotgun (WGS) entry which is preliminary data.</text>
</comment>
<reference evidence="10 11" key="1">
    <citation type="journal article" date="2020" name="Microbiol. Resour. Announc.">
        <title>Draft Genome Sequence of a Cladosporium Species Isolated from the Mesophotic Ascidian Didemnum maculosum.</title>
        <authorList>
            <person name="Gioti A."/>
            <person name="Siaperas R."/>
            <person name="Nikolaivits E."/>
            <person name="Le Goff G."/>
            <person name="Ouazzani J."/>
            <person name="Kotoulas G."/>
            <person name="Topakas E."/>
        </authorList>
    </citation>
    <scope>NUCLEOTIDE SEQUENCE [LARGE SCALE GENOMIC DNA]</scope>
    <source>
        <strain evidence="10 11">TM138-S3</strain>
    </source>
</reference>
<evidence type="ECO:0000256" key="3">
    <source>
        <dbReference type="ARBA" id="ARBA00022833"/>
    </source>
</evidence>
<feature type="compositionally biased region" description="Polar residues" evidence="8">
    <location>
        <begin position="744"/>
        <end position="793"/>
    </location>
</feature>
<dbReference type="EMBL" id="JAAQHG020000001">
    <property type="protein sequence ID" value="KAL1591250.1"/>
    <property type="molecule type" value="Genomic_DNA"/>
</dbReference>
<dbReference type="PANTHER" id="PTHR47540:SF1">
    <property type="entry name" value="ACTIVATOR OF STRESS GENES 1-RELATED"/>
    <property type="match status" value="1"/>
</dbReference>
<proteinExistence type="predicted"/>
<feature type="compositionally biased region" description="Low complexity" evidence="8">
    <location>
        <begin position="859"/>
        <end position="870"/>
    </location>
</feature>
<dbReference type="PROSITE" id="PS50048">
    <property type="entry name" value="ZN2_CY6_FUNGAL_2"/>
    <property type="match status" value="1"/>
</dbReference>
<evidence type="ECO:0000256" key="2">
    <source>
        <dbReference type="ARBA" id="ARBA00022723"/>
    </source>
</evidence>
<evidence type="ECO:0000256" key="5">
    <source>
        <dbReference type="ARBA" id="ARBA00023125"/>
    </source>
</evidence>
<evidence type="ECO:0000256" key="7">
    <source>
        <dbReference type="ARBA" id="ARBA00023242"/>
    </source>
</evidence>
<evidence type="ECO:0000256" key="4">
    <source>
        <dbReference type="ARBA" id="ARBA00023015"/>
    </source>
</evidence>
<evidence type="ECO:0000256" key="1">
    <source>
        <dbReference type="ARBA" id="ARBA00004123"/>
    </source>
</evidence>
<evidence type="ECO:0000256" key="6">
    <source>
        <dbReference type="ARBA" id="ARBA00023163"/>
    </source>
</evidence>
<dbReference type="SMART" id="SM00906">
    <property type="entry name" value="Fungal_trans"/>
    <property type="match status" value="1"/>
</dbReference>